<evidence type="ECO:0000313" key="1">
    <source>
        <dbReference type="EMBL" id="GIY33756.1"/>
    </source>
</evidence>
<dbReference type="Proteomes" id="UP001054837">
    <property type="component" value="Unassembled WGS sequence"/>
</dbReference>
<sequence length="98" mass="11505">MLTVTVSTERYTAGMPHSKFYPNSSIQFRNAKPLWLSPNPSSPNRTCRFSGPHSLEHLEERRELVPFNLGEYDYGLIEELNCNQSNRHDQMILYRLYL</sequence>
<reference evidence="1 2" key="1">
    <citation type="submission" date="2021-06" db="EMBL/GenBank/DDBJ databases">
        <title>Caerostris darwini draft genome.</title>
        <authorList>
            <person name="Kono N."/>
            <person name="Arakawa K."/>
        </authorList>
    </citation>
    <scope>NUCLEOTIDE SEQUENCE [LARGE SCALE GENOMIC DNA]</scope>
</reference>
<proteinExistence type="predicted"/>
<dbReference type="EMBL" id="BPLQ01007980">
    <property type="protein sequence ID" value="GIY33756.1"/>
    <property type="molecule type" value="Genomic_DNA"/>
</dbReference>
<name>A0AAV4SKN4_9ARAC</name>
<accession>A0AAV4SKN4</accession>
<dbReference type="AlphaFoldDB" id="A0AAV4SKN4"/>
<gene>
    <name evidence="1" type="ORF">CDAR_247131</name>
</gene>
<evidence type="ECO:0000313" key="2">
    <source>
        <dbReference type="Proteomes" id="UP001054837"/>
    </source>
</evidence>
<comment type="caution">
    <text evidence="1">The sequence shown here is derived from an EMBL/GenBank/DDBJ whole genome shotgun (WGS) entry which is preliminary data.</text>
</comment>
<protein>
    <submittedName>
        <fullName evidence="1">Uncharacterized protein</fullName>
    </submittedName>
</protein>
<keyword evidence="2" id="KW-1185">Reference proteome</keyword>
<organism evidence="1 2">
    <name type="scientific">Caerostris darwini</name>
    <dbReference type="NCBI Taxonomy" id="1538125"/>
    <lineage>
        <taxon>Eukaryota</taxon>
        <taxon>Metazoa</taxon>
        <taxon>Ecdysozoa</taxon>
        <taxon>Arthropoda</taxon>
        <taxon>Chelicerata</taxon>
        <taxon>Arachnida</taxon>
        <taxon>Araneae</taxon>
        <taxon>Araneomorphae</taxon>
        <taxon>Entelegynae</taxon>
        <taxon>Araneoidea</taxon>
        <taxon>Araneidae</taxon>
        <taxon>Caerostris</taxon>
    </lineage>
</organism>